<feature type="region of interest" description="Disordered" evidence="3">
    <location>
        <begin position="1"/>
        <end position="51"/>
    </location>
</feature>
<comment type="caution">
    <text evidence="4">The sequence shown here is derived from an EMBL/GenBank/DDBJ whole genome shotgun (WGS) entry which is preliminary data.</text>
</comment>
<proteinExistence type="inferred from homology"/>
<evidence type="ECO:0000256" key="2">
    <source>
        <dbReference type="NCBIfam" id="TIGR03091"/>
    </source>
</evidence>
<organism evidence="4 5">
    <name type="scientific">Guptibacillus hwajinpoensis</name>
    <dbReference type="NCBI Taxonomy" id="208199"/>
    <lineage>
        <taxon>Bacteria</taxon>
        <taxon>Bacillati</taxon>
        <taxon>Bacillota</taxon>
        <taxon>Bacilli</taxon>
        <taxon>Bacillales</taxon>
        <taxon>Guptibacillaceae</taxon>
        <taxon>Guptibacillus</taxon>
    </lineage>
</organism>
<accession>A0A845F309</accession>
<evidence type="ECO:0000256" key="1">
    <source>
        <dbReference type="ARBA" id="ARBA00022969"/>
    </source>
</evidence>
<dbReference type="RefSeq" id="WP_098446303.1">
    <property type="nucleotide sequence ID" value="NZ_WMEY01000006.1"/>
</dbReference>
<protein>
    <recommendedName>
        <fullName evidence="2">Small, acid-soluble spore protein K</fullName>
    </recommendedName>
</protein>
<feature type="compositionally biased region" description="Basic and acidic residues" evidence="3">
    <location>
        <begin position="13"/>
        <end position="29"/>
    </location>
</feature>
<dbReference type="InterPro" id="IPR012611">
    <property type="entry name" value="SASP_SspK"/>
</dbReference>
<evidence type="ECO:0000256" key="3">
    <source>
        <dbReference type="SAM" id="MobiDB-lite"/>
    </source>
</evidence>
<name>A0A845F309_9BACL</name>
<dbReference type="GO" id="GO:0030435">
    <property type="term" value="P:sporulation resulting in formation of a cellular spore"/>
    <property type="evidence" value="ECO:0007669"/>
    <property type="project" value="UniProtKB-KW"/>
</dbReference>
<dbReference type="Proteomes" id="UP000447833">
    <property type="component" value="Unassembled WGS sequence"/>
</dbReference>
<evidence type="ECO:0000313" key="5">
    <source>
        <dbReference type="Proteomes" id="UP000447833"/>
    </source>
</evidence>
<evidence type="ECO:0000313" key="4">
    <source>
        <dbReference type="EMBL" id="MYL65343.1"/>
    </source>
</evidence>
<dbReference type="HAMAP" id="MF_01504">
    <property type="entry name" value="SspK"/>
    <property type="match status" value="1"/>
</dbReference>
<dbReference type="EMBL" id="WMEY01000006">
    <property type="protein sequence ID" value="MYL65343.1"/>
    <property type="molecule type" value="Genomic_DNA"/>
</dbReference>
<dbReference type="GO" id="GO:0042601">
    <property type="term" value="C:endospore-forming forespore"/>
    <property type="evidence" value="ECO:0007669"/>
    <property type="project" value="InterPro"/>
</dbReference>
<dbReference type="AlphaFoldDB" id="A0A845F309"/>
<dbReference type="NCBIfam" id="TIGR03091">
    <property type="entry name" value="SASP_sspK"/>
    <property type="match status" value="1"/>
</dbReference>
<dbReference type="GO" id="GO:0030436">
    <property type="term" value="P:asexual sporulation"/>
    <property type="evidence" value="ECO:0007669"/>
    <property type="project" value="UniProtKB-UniRule"/>
</dbReference>
<sequence length="51" mass="5696">MRNKKTGFPDAKFSGEPRAKEEYASKRADGSINTHPQERMSASNRTGNRQG</sequence>
<feature type="compositionally biased region" description="Polar residues" evidence="3">
    <location>
        <begin position="31"/>
        <end position="51"/>
    </location>
</feature>
<gene>
    <name evidence="4" type="primary">sspK</name>
    <name evidence="4" type="ORF">GLW07_18450</name>
</gene>
<dbReference type="Pfam" id="PF08176">
    <property type="entry name" value="SspK"/>
    <property type="match status" value="1"/>
</dbReference>
<keyword evidence="1" id="KW-0749">Sporulation</keyword>
<reference evidence="4 5" key="1">
    <citation type="submission" date="2019-11" db="EMBL/GenBank/DDBJ databases">
        <title>Genome sequences of 17 halophilic strains isolated from different environments.</title>
        <authorList>
            <person name="Furrow R.E."/>
        </authorList>
    </citation>
    <scope>NUCLEOTIDE SEQUENCE [LARGE SCALE GENOMIC DNA]</scope>
    <source>
        <strain evidence="4 5">22506_14_FS</strain>
    </source>
</reference>